<dbReference type="GO" id="GO:0046872">
    <property type="term" value="F:metal ion binding"/>
    <property type="evidence" value="ECO:0007669"/>
    <property type="project" value="UniProtKB-KW"/>
</dbReference>
<dbReference type="Pfam" id="PF13307">
    <property type="entry name" value="Helicase_C_2"/>
    <property type="match status" value="1"/>
</dbReference>
<gene>
    <name evidence="14" type="ORF">BSTOLATCC_MIC7207</name>
</gene>
<dbReference type="InterPro" id="IPR010614">
    <property type="entry name" value="RAD3-like_helicase_DEAD"/>
</dbReference>
<dbReference type="PROSITE" id="PS00690">
    <property type="entry name" value="DEAH_ATP_HELICASE"/>
    <property type="match status" value="1"/>
</dbReference>
<dbReference type="PROSITE" id="PS51193">
    <property type="entry name" value="HELICASE_ATP_BIND_2"/>
    <property type="match status" value="1"/>
</dbReference>
<dbReference type="GO" id="GO:0016818">
    <property type="term" value="F:hydrolase activity, acting on acid anhydrides, in phosphorus-containing anhydrides"/>
    <property type="evidence" value="ECO:0007669"/>
    <property type="project" value="InterPro"/>
</dbReference>
<comment type="subcellular location">
    <subcellularLocation>
        <location evidence="2">Nucleus</location>
    </subcellularLocation>
</comment>
<evidence type="ECO:0000313" key="14">
    <source>
        <dbReference type="EMBL" id="CAG9312683.1"/>
    </source>
</evidence>
<dbReference type="InterPro" id="IPR014013">
    <property type="entry name" value="Helic_SF1/SF2_ATP-bd_DinG/Rad3"/>
</dbReference>
<evidence type="ECO:0000256" key="10">
    <source>
        <dbReference type="ARBA" id="ARBA00023014"/>
    </source>
</evidence>
<evidence type="ECO:0000256" key="12">
    <source>
        <dbReference type="ARBA" id="ARBA00023242"/>
    </source>
</evidence>
<organism evidence="14 15">
    <name type="scientific">Blepharisma stoltei</name>
    <dbReference type="NCBI Taxonomy" id="1481888"/>
    <lineage>
        <taxon>Eukaryota</taxon>
        <taxon>Sar</taxon>
        <taxon>Alveolata</taxon>
        <taxon>Ciliophora</taxon>
        <taxon>Postciliodesmatophora</taxon>
        <taxon>Heterotrichea</taxon>
        <taxon>Heterotrichida</taxon>
        <taxon>Blepharismidae</taxon>
        <taxon>Blepharisma</taxon>
    </lineage>
</organism>
<dbReference type="Pfam" id="PF06733">
    <property type="entry name" value="DEAD_2"/>
    <property type="match status" value="2"/>
</dbReference>
<dbReference type="CDD" id="cd18788">
    <property type="entry name" value="SF2_C_XPD"/>
    <property type="match status" value="1"/>
</dbReference>
<evidence type="ECO:0000256" key="6">
    <source>
        <dbReference type="ARBA" id="ARBA00022801"/>
    </source>
</evidence>
<reference evidence="14" key="1">
    <citation type="submission" date="2021-09" db="EMBL/GenBank/DDBJ databases">
        <authorList>
            <consortium name="AG Swart"/>
            <person name="Singh M."/>
            <person name="Singh A."/>
            <person name="Seah K."/>
            <person name="Emmerich C."/>
        </authorList>
    </citation>
    <scope>NUCLEOTIDE SEQUENCE</scope>
    <source>
        <strain evidence="14">ATCC30299</strain>
    </source>
</reference>
<dbReference type="GO" id="GO:0051536">
    <property type="term" value="F:iron-sulfur cluster binding"/>
    <property type="evidence" value="ECO:0007669"/>
    <property type="project" value="UniProtKB-KW"/>
</dbReference>
<comment type="cofactor">
    <cofactor evidence="1">
        <name>[4Fe-4S] cluster</name>
        <dbReference type="ChEBI" id="CHEBI:49883"/>
    </cofactor>
</comment>
<name>A0AAU9IWH8_9CILI</name>
<keyword evidence="9" id="KW-0408">Iron</keyword>
<evidence type="ECO:0000256" key="4">
    <source>
        <dbReference type="ARBA" id="ARBA00022723"/>
    </source>
</evidence>
<dbReference type="InterPro" id="IPR002464">
    <property type="entry name" value="DNA/RNA_helicase_DEAH_CS"/>
</dbReference>
<dbReference type="GO" id="GO:0003678">
    <property type="term" value="F:DNA helicase activity"/>
    <property type="evidence" value="ECO:0007669"/>
    <property type="project" value="InterPro"/>
</dbReference>
<sequence length="743" mass="86606">MEQTFNFPYKPYDVQLDLMNELYRTLDTKKVGIFESPTGTGKSLSIISSSFKWLRDQNYPRPSKNYRKKKHAISQYFPKIVYTSRTHLQLDQFISEIKKTIWGQGEDKIRAVRVGSRKQFCINPELEEFKNSYEIDHKCKEMIGEAYYDDTDEDTDKEEGELNEKMQLEEAKKDPEEEKMMVEAEIEYKEEENEELENKNIKNKKPKQREIHCSYFSGAKRICEHIINEIRDIEDLLIAGRREHGCPYYGSRLAIEEAEVIIAPYLSILNKRIRNRSKINLQNSILIIDEAHNLIESTIDAYSASLTNSQIKQCKKTLSEYYYHYWSGWSSEKASRVNYILQFIRKLDGFISWAMKDPTKKGLSIPVNDFIKKYSFGRGRYDEILKFIEKDDLARKVMGFGNLSSHDKTYFYYFIEFLECFINDPTDSCIIYDRCEGADPKIKYLLLNPIIPFRSILKAVRCIILIGGTIEPQEEFIDLFEDIPRSEMAFFSCGHVIPPENLLVSIVPKGKSGRPFKFVFEKRDDLIMMTDLCELITDVSQVVPNGIVVFLPSFSFLGKLQNYINSDCAKKIQKYKKIFYDKRNENILDQYSSCAQGEGAILFAVARGKLSEGINFSDELGRCIIMVGLPYLNCFDIEVKERINFLDSKNTGFNGRVFYETNCHKTINQSIGRAIRHANDYAVILLVDERHTFYKRPVWMRMNCINESVNGISEILGRVKGFFDFKTPENNFEESYTYEISSE</sequence>
<comment type="caution">
    <text evidence="14">The sequence shown here is derived from an EMBL/GenBank/DDBJ whole genome shotgun (WGS) entry which is preliminary data.</text>
</comment>
<dbReference type="InterPro" id="IPR013020">
    <property type="entry name" value="Rad3/Chl1-like"/>
</dbReference>
<proteinExistence type="inferred from homology"/>
<dbReference type="SMART" id="SM00488">
    <property type="entry name" value="DEXDc2"/>
    <property type="match status" value="1"/>
</dbReference>
<dbReference type="GO" id="GO:0005524">
    <property type="term" value="F:ATP binding"/>
    <property type="evidence" value="ECO:0007669"/>
    <property type="project" value="UniProtKB-KW"/>
</dbReference>
<accession>A0AAU9IWH8</accession>
<keyword evidence="11" id="KW-0413">Isomerase</keyword>
<keyword evidence="10" id="KW-0411">Iron-sulfur</keyword>
<dbReference type="InterPro" id="IPR006554">
    <property type="entry name" value="Helicase-like_DEXD_c2"/>
</dbReference>
<evidence type="ECO:0000256" key="7">
    <source>
        <dbReference type="ARBA" id="ARBA00022806"/>
    </source>
</evidence>
<dbReference type="GO" id="GO:0034085">
    <property type="term" value="P:establishment of sister chromatid cohesion"/>
    <property type="evidence" value="ECO:0007669"/>
    <property type="project" value="TreeGrafter"/>
</dbReference>
<feature type="domain" description="Helicase ATP-binding" evidence="13">
    <location>
        <begin position="1"/>
        <end position="358"/>
    </location>
</feature>
<dbReference type="GO" id="GO:0006139">
    <property type="term" value="P:nucleobase-containing compound metabolic process"/>
    <property type="evidence" value="ECO:0007669"/>
    <property type="project" value="InterPro"/>
</dbReference>
<dbReference type="PANTHER" id="PTHR11472:SF41">
    <property type="entry name" value="ATP-DEPENDENT DNA HELICASE DDX11-RELATED"/>
    <property type="match status" value="1"/>
</dbReference>
<dbReference type="SMART" id="SM00491">
    <property type="entry name" value="HELICc2"/>
    <property type="match status" value="1"/>
</dbReference>
<keyword evidence="4" id="KW-0479">Metal-binding</keyword>
<evidence type="ECO:0000256" key="2">
    <source>
        <dbReference type="ARBA" id="ARBA00004123"/>
    </source>
</evidence>
<evidence type="ECO:0000313" key="15">
    <source>
        <dbReference type="Proteomes" id="UP001162131"/>
    </source>
</evidence>
<dbReference type="GO" id="GO:0003677">
    <property type="term" value="F:DNA binding"/>
    <property type="evidence" value="ECO:0007669"/>
    <property type="project" value="InterPro"/>
</dbReference>
<keyword evidence="7" id="KW-0347">Helicase</keyword>
<keyword evidence="8" id="KW-0067">ATP-binding</keyword>
<evidence type="ECO:0000256" key="3">
    <source>
        <dbReference type="ARBA" id="ARBA00008435"/>
    </source>
</evidence>
<dbReference type="Gene3D" id="3.40.50.300">
    <property type="entry name" value="P-loop containing nucleotide triphosphate hydrolases"/>
    <property type="match status" value="2"/>
</dbReference>
<dbReference type="EMBL" id="CAJZBQ010000008">
    <property type="protein sequence ID" value="CAG9312683.1"/>
    <property type="molecule type" value="Genomic_DNA"/>
</dbReference>
<keyword evidence="15" id="KW-1185">Reference proteome</keyword>
<evidence type="ECO:0000256" key="11">
    <source>
        <dbReference type="ARBA" id="ARBA00023235"/>
    </source>
</evidence>
<dbReference type="InterPro" id="IPR027417">
    <property type="entry name" value="P-loop_NTPase"/>
</dbReference>
<comment type="similarity">
    <text evidence="3">Belongs to the DEAD box helicase family. DEAH subfamily. DDX11/CHL1 sub-subfamily.</text>
</comment>
<dbReference type="NCBIfam" id="TIGR00604">
    <property type="entry name" value="rad3"/>
    <property type="match status" value="1"/>
</dbReference>
<protein>
    <recommendedName>
        <fullName evidence="13">Helicase ATP-binding domain-containing protein</fullName>
    </recommendedName>
</protein>
<dbReference type="InterPro" id="IPR006555">
    <property type="entry name" value="ATP-dep_Helicase_C"/>
</dbReference>
<dbReference type="SUPFAM" id="SSF52540">
    <property type="entry name" value="P-loop containing nucleoside triphosphate hydrolases"/>
    <property type="match status" value="2"/>
</dbReference>
<dbReference type="AlphaFoldDB" id="A0AAU9IWH8"/>
<evidence type="ECO:0000256" key="1">
    <source>
        <dbReference type="ARBA" id="ARBA00001966"/>
    </source>
</evidence>
<dbReference type="InterPro" id="IPR045028">
    <property type="entry name" value="DinG/Rad3-like"/>
</dbReference>
<evidence type="ECO:0000256" key="5">
    <source>
        <dbReference type="ARBA" id="ARBA00022741"/>
    </source>
</evidence>
<keyword evidence="5" id="KW-0547">Nucleotide-binding</keyword>
<dbReference type="PANTHER" id="PTHR11472">
    <property type="entry name" value="DNA REPAIR DEAD HELICASE RAD3/XP-D SUBFAMILY MEMBER"/>
    <property type="match status" value="1"/>
</dbReference>
<evidence type="ECO:0000259" key="13">
    <source>
        <dbReference type="PROSITE" id="PS51193"/>
    </source>
</evidence>
<evidence type="ECO:0000256" key="9">
    <source>
        <dbReference type="ARBA" id="ARBA00023004"/>
    </source>
</evidence>
<dbReference type="GO" id="GO:0006974">
    <property type="term" value="P:DNA damage response"/>
    <property type="evidence" value="ECO:0007669"/>
    <property type="project" value="UniProtKB-ARBA"/>
</dbReference>
<keyword evidence="6" id="KW-0378">Hydrolase</keyword>
<dbReference type="Proteomes" id="UP001162131">
    <property type="component" value="Unassembled WGS sequence"/>
</dbReference>
<evidence type="ECO:0000256" key="8">
    <source>
        <dbReference type="ARBA" id="ARBA00022840"/>
    </source>
</evidence>
<keyword evidence="12" id="KW-0539">Nucleus</keyword>
<dbReference type="GO" id="GO:0005634">
    <property type="term" value="C:nucleus"/>
    <property type="evidence" value="ECO:0007669"/>
    <property type="project" value="UniProtKB-SubCell"/>
</dbReference>